<proteinExistence type="predicted"/>
<feature type="compositionally biased region" description="Basic and acidic residues" evidence="1">
    <location>
        <begin position="144"/>
        <end position="156"/>
    </location>
</feature>
<feature type="compositionally biased region" description="Polar residues" evidence="1">
    <location>
        <begin position="65"/>
        <end position="122"/>
    </location>
</feature>
<sequence>MFKSTKSQFAIRKLTQGAGAVLLTFGIFANTTSGIVSAAVNESSDVNTTQIENNASTQNSIEAELTSETAPESTTDVQASNIEQSTEVETANNDQSTPVNSETTQNAESVSENTQVETATEINKTENTDKQETTVEDATTNDVTTDKDQPTTDKTETSSPENTDQTESTTTKKPTINVDTEKVEQEDEEETKKLEDIKKYIEEVAAKHPLGIAGIFHIFGNEVDGQVHIAGNIAADKVGAGDFGTNSGATSNLTNGDIHYIGSIDHFNKINGDNKLVIFAPDIEYRTYENGGAIQVNFGTKDEPKWQKVDIKHSHIIQADKPLDIQGELDKLGEKSDNWASPSQTEGVKADFTDHNNSLIDVSEAIKNAGDSKEPIYVTVDASHISGDNKRNITIKGIPAGEDAPIIILNVTNVQNGDLTVKIHLVLEYSDQNNVNGSSEEHDQANKLLWNFGTNLNSLNIAGDYHLGSILASNAHITTNVTMDGNIIGDKVTIKGESHRWDLVPPMEEIHIPEEPEKPTPDPEPQPEDPTTPPTDEELPPSEEDFVRPLPENVVKSTTNKVQEQATQEKATPQTSTSTVVET</sequence>
<dbReference type="RefSeq" id="WP_057730124.1">
    <property type="nucleotide sequence ID" value="NZ_BLYO01000341.1"/>
</dbReference>
<feature type="compositionally biased region" description="Polar residues" evidence="1">
    <location>
        <begin position="555"/>
        <end position="583"/>
    </location>
</feature>
<feature type="compositionally biased region" description="Polar residues" evidence="1">
    <location>
        <begin position="158"/>
        <end position="178"/>
    </location>
</feature>
<comment type="caution">
    <text evidence="2">The sequence shown here is derived from an EMBL/GenBank/DDBJ whole genome shotgun (WGS) entry which is preliminary data.</text>
</comment>
<accession>A0A8H9FAC7</accession>
<evidence type="ECO:0000313" key="3">
    <source>
        <dbReference type="Proteomes" id="UP000618094"/>
    </source>
</evidence>
<evidence type="ECO:0000313" key="2">
    <source>
        <dbReference type="EMBL" id="GFO99910.1"/>
    </source>
</evidence>
<feature type="compositionally biased region" description="Basic and acidic residues" evidence="1">
    <location>
        <begin position="512"/>
        <end position="521"/>
    </location>
</feature>
<evidence type="ECO:0008006" key="4">
    <source>
        <dbReference type="Google" id="ProtNLM"/>
    </source>
</evidence>
<feature type="region of interest" description="Disordered" evidence="1">
    <location>
        <begin position="65"/>
        <end position="190"/>
    </location>
</feature>
<feature type="region of interest" description="Disordered" evidence="1">
    <location>
        <begin position="512"/>
        <end position="583"/>
    </location>
</feature>
<feature type="compositionally biased region" description="Pro residues" evidence="1">
    <location>
        <begin position="522"/>
        <end position="533"/>
    </location>
</feature>
<protein>
    <recommendedName>
        <fullName evidence="4">Surface protein</fullName>
    </recommendedName>
</protein>
<dbReference type="EMBL" id="BLYO01000341">
    <property type="protein sequence ID" value="GFO99910.1"/>
    <property type="molecule type" value="Genomic_DNA"/>
</dbReference>
<dbReference type="AlphaFoldDB" id="A0A8H9FAC7"/>
<gene>
    <name evidence="2" type="ORF">LHEH8_16660</name>
</gene>
<evidence type="ECO:0000256" key="1">
    <source>
        <dbReference type="SAM" id="MobiDB-lite"/>
    </source>
</evidence>
<reference evidence="2" key="1">
    <citation type="submission" date="2020-07" db="EMBL/GenBank/DDBJ databases">
        <title>Draft genome sequence of Lactobacillus helveticus strain H-8.</title>
        <authorList>
            <person name="Endo A."/>
            <person name="Maeno S."/>
            <person name="Kido Y."/>
        </authorList>
    </citation>
    <scope>NUCLEOTIDE SEQUENCE</scope>
    <source>
        <strain evidence="2">H-8</strain>
    </source>
</reference>
<feature type="compositionally biased region" description="Basic and acidic residues" evidence="1">
    <location>
        <begin position="123"/>
        <end position="133"/>
    </location>
</feature>
<feature type="compositionally biased region" description="Acidic residues" evidence="1">
    <location>
        <begin position="535"/>
        <end position="544"/>
    </location>
</feature>
<name>A0A8H9FAC7_LACHE</name>
<dbReference type="Proteomes" id="UP000618094">
    <property type="component" value="Unassembled WGS sequence"/>
</dbReference>
<organism evidence="2 3">
    <name type="scientific">Lactobacillus helveticus</name>
    <name type="common">Lactobacillus suntoryeus</name>
    <dbReference type="NCBI Taxonomy" id="1587"/>
    <lineage>
        <taxon>Bacteria</taxon>
        <taxon>Bacillati</taxon>
        <taxon>Bacillota</taxon>
        <taxon>Bacilli</taxon>
        <taxon>Lactobacillales</taxon>
        <taxon>Lactobacillaceae</taxon>
        <taxon>Lactobacillus</taxon>
    </lineage>
</organism>